<proteinExistence type="predicted"/>
<name>A0A2V2VNU3_TRYCR</name>
<dbReference type="VEuPathDB" id="TriTrypDB:BCY84_11182"/>
<dbReference type="EMBL" id="PRFA01000014">
    <property type="protein sequence ID" value="PWU97824.1"/>
    <property type="molecule type" value="Genomic_DNA"/>
</dbReference>
<dbReference type="VEuPathDB" id="TriTrypDB:TcBrA4_0014100"/>
<dbReference type="VEuPathDB" id="TriTrypDB:TCSYLVIO_004761"/>
<dbReference type="VEuPathDB" id="TriTrypDB:TcCL_ESM04176"/>
<gene>
    <name evidence="2" type="ORF">C4B63_14g184</name>
</gene>
<dbReference type="VEuPathDB" id="TriTrypDB:C4B63_14g184"/>
<feature type="signal peptide" evidence="1">
    <location>
        <begin position="1"/>
        <end position="22"/>
    </location>
</feature>
<accession>A0A2V2VNU3</accession>
<keyword evidence="1" id="KW-0732">Signal</keyword>
<dbReference type="VEuPathDB" id="TriTrypDB:TcCLB.504147.70"/>
<protein>
    <submittedName>
        <fullName evidence="2">Uncharacterized protein</fullName>
    </submittedName>
</protein>
<dbReference type="VEuPathDB" id="TriTrypDB:C3747_33g219"/>
<feature type="chain" id="PRO_5016090542" evidence="1">
    <location>
        <begin position="23"/>
        <end position="163"/>
    </location>
</feature>
<dbReference type="VEuPathDB" id="TriTrypDB:TcG_00446"/>
<comment type="caution">
    <text evidence="2">The sequence shown here is derived from an EMBL/GenBank/DDBJ whole genome shotgun (WGS) entry which is preliminary data.</text>
</comment>
<evidence type="ECO:0000256" key="1">
    <source>
        <dbReference type="SAM" id="SignalP"/>
    </source>
</evidence>
<sequence>MMRRSFCLLAAAAATTTAAASAAAPTNAKMSTLYKVLTGELHFKNKVPVKECNIVHQFGENWESELSAYAKALSAQQKTVLERQMVRLKLTRYTVAELSDYCGDGPAYLDASAREANIEQGVAFLKEKGIEAFEKYVAEEAVNANWKPADVKKFIDAVKGKAK</sequence>
<evidence type="ECO:0000313" key="2">
    <source>
        <dbReference type="EMBL" id="PWU97824.1"/>
    </source>
</evidence>
<evidence type="ECO:0000313" key="3">
    <source>
        <dbReference type="Proteomes" id="UP000246121"/>
    </source>
</evidence>
<organism evidence="2 3">
    <name type="scientific">Trypanosoma cruzi</name>
    <dbReference type="NCBI Taxonomy" id="5693"/>
    <lineage>
        <taxon>Eukaryota</taxon>
        <taxon>Discoba</taxon>
        <taxon>Euglenozoa</taxon>
        <taxon>Kinetoplastea</taxon>
        <taxon>Metakinetoplastina</taxon>
        <taxon>Trypanosomatida</taxon>
        <taxon>Trypanosomatidae</taxon>
        <taxon>Trypanosoma</taxon>
        <taxon>Schizotrypanum</taxon>
    </lineage>
</organism>
<dbReference type="Proteomes" id="UP000246121">
    <property type="component" value="Unassembled WGS sequence"/>
</dbReference>
<reference evidence="2 3" key="1">
    <citation type="journal article" date="2018" name="Microb. Genom.">
        <title>Expanding an expanded genome: long-read sequencing of Trypanosoma cruzi.</title>
        <authorList>
            <person name="Berna L."/>
            <person name="Rodriguez M."/>
            <person name="Chiribao M.L."/>
            <person name="Parodi-Talice A."/>
            <person name="Pita S."/>
            <person name="Rijo G."/>
            <person name="Alvarez-Valin F."/>
            <person name="Robello C."/>
        </authorList>
    </citation>
    <scope>NUCLEOTIDE SEQUENCE [LARGE SCALE GENOMIC DNA]</scope>
    <source>
        <strain evidence="2 3">Dm28c</strain>
    </source>
</reference>
<dbReference type="AlphaFoldDB" id="A0A2V2VNU3"/>